<dbReference type="EMBL" id="RBVX01000007">
    <property type="protein sequence ID" value="RSL33634.1"/>
    <property type="molecule type" value="Genomic_DNA"/>
</dbReference>
<gene>
    <name evidence="2" type="ORF">D7Z54_10010</name>
</gene>
<reference evidence="2 3" key="1">
    <citation type="submission" date="2018-10" db="EMBL/GenBank/DDBJ databases">
        <title>Draft genome sequence of Bacillus salarius IM0101, isolated from a hypersaline soil in Inner Mongolia, China.</title>
        <authorList>
            <person name="Yamprayoonswat W."/>
            <person name="Boonvisut S."/>
            <person name="Jumpathong W."/>
            <person name="Sittihan S."/>
            <person name="Ruangsuj P."/>
            <person name="Wanthongcharoen S."/>
            <person name="Thongpramul N."/>
            <person name="Pimmason S."/>
            <person name="Yu B."/>
            <person name="Yasawong M."/>
        </authorList>
    </citation>
    <scope>NUCLEOTIDE SEQUENCE [LARGE SCALE GENOMIC DNA]</scope>
    <source>
        <strain evidence="2 3">IM0101</strain>
    </source>
</reference>
<dbReference type="InterPro" id="IPR030910">
    <property type="entry name" value="SLAP_dom"/>
</dbReference>
<feature type="region of interest" description="Disordered" evidence="1">
    <location>
        <begin position="1"/>
        <end position="39"/>
    </location>
</feature>
<sequence length="306" mass="34388">MIPFFRKKGNGKPKMEGNESTVSSEELLNESAETDLSDEQIDTDLSIHPEWTISKEDQYSFQFLNMECPSLKPNQISLSGISLQQEESGHCQITAFIRSSLKKTIKLHETTLVLLDSSDNVIGRKTMDLEDAGDIPPQSSRPWNFSFTDQDLFTTDIPEEGWKLAFQLKPSSRKHSLDLQNSWEQSLAEKDKNQLQDMVEKLDPPKSGEVNFMGLKALHKDEGDLHVTLLVRNGSAKSINLEQIPLQVEDANGEVIAKGGFTLNDFGVKANTSKPWTFIFPKEMVTDGDLDLSSWKAYPVQKNATH</sequence>
<organism evidence="2 3">
    <name type="scientific">Salibacterium salarium</name>
    <dbReference type="NCBI Taxonomy" id="284579"/>
    <lineage>
        <taxon>Bacteria</taxon>
        <taxon>Bacillati</taxon>
        <taxon>Bacillota</taxon>
        <taxon>Bacilli</taxon>
        <taxon>Bacillales</taxon>
        <taxon>Bacillaceae</taxon>
    </lineage>
</organism>
<comment type="caution">
    <text evidence="2">The sequence shown here is derived from an EMBL/GenBank/DDBJ whole genome shotgun (WGS) entry which is preliminary data.</text>
</comment>
<feature type="compositionally biased region" description="Basic residues" evidence="1">
    <location>
        <begin position="1"/>
        <end position="11"/>
    </location>
</feature>
<dbReference type="Proteomes" id="UP000275076">
    <property type="component" value="Unassembled WGS sequence"/>
</dbReference>
<evidence type="ECO:0000313" key="3">
    <source>
        <dbReference type="Proteomes" id="UP000275076"/>
    </source>
</evidence>
<name>A0A3R9P8C9_9BACI</name>
<dbReference type="AlphaFoldDB" id="A0A3R9P8C9"/>
<dbReference type="OrthoDB" id="1907642at2"/>
<proteinExistence type="predicted"/>
<accession>A0A3R9P8C9</accession>
<dbReference type="NCBIfam" id="TIGR04398">
    <property type="entry name" value="SLAP_DUP"/>
    <property type="match status" value="2"/>
</dbReference>
<evidence type="ECO:0000313" key="2">
    <source>
        <dbReference type="EMBL" id="RSL33634.1"/>
    </source>
</evidence>
<dbReference type="InterPro" id="IPR030911">
    <property type="entry name" value="Sec_acc_SLAP"/>
</dbReference>
<dbReference type="NCBIfam" id="TIGR04399">
    <property type="entry name" value="acc_Sec_SLAP"/>
    <property type="match status" value="1"/>
</dbReference>
<keyword evidence="3" id="KW-1185">Reference proteome</keyword>
<protein>
    <submittedName>
        <fullName evidence="2">Accessory Sec system S-layer assembly protein</fullName>
    </submittedName>
</protein>
<dbReference type="RefSeq" id="WP_125555691.1">
    <property type="nucleotide sequence ID" value="NZ_RBVX01000007.1"/>
</dbReference>
<evidence type="ECO:0000256" key="1">
    <source>
        <dbReference type="SAM" id="MobiDB-lite"/>
    </source>
</evidence>